<evidence type="ECO:0000313" key="3">
    <source>
        <dbReference type="Proteomes" id="UP001501475"/>
    </source>
</evidence>
<gene>
    <name evidence="2" type="ORF">GCM10009810_03450</name>
</gene>
<feature type="region of interest" description="Disordered" evidence="1">
    <location>
        <begin position="1"/>
        <end position="26"/>
    </location>
</feature>
<accession>A0ABP4W3N7</accession>
<protein>
    <submittedName>
        <fullName evidence="2">Uncharacterized protein</fullName>
    </submittedName>
</protein>
<sequence length="195" mass="20822">MTATPTTTRPDSGSSRDEPAPASRALTGTLSSPIVSAFESTWAAIQRQHPEIPDVVIVLASGSIGMPRGVLRLGHFAAMRWHHTHTAAGQRLPEVFVGGEGLGRGAVAVLGTLLHEATHALAHVRRVQDCSRQGRYHNRRFQTLATEMGLDVRQVPVIGWSDTDVPRATVAEYAEEVDRLAVLAGEVRHGGSAGS</sequence>
<dbReference type="RefSeq" id="WP_344061218.1">
    <property type="nucleotide sequence ID" value="NZ_BAAAPN010000010.1"/>
</dbReference>
<dbReference type="Proteomes" id="UP001501475">
    <property type="component" value="Unassembled WGS sequence"/>
</dbReference>
<evidence type="ECO:0000256" key="1">
    <source>
        <dbReference type="SAM" id="MobiDB-lite"/>
    </source>
</evidence>
<name>A0ABP4W3N7_9MICO</name>
<comment type="caution">
    <text evidence="2">The sequence shown here is derived from an EMBL/GenBank/DDBJ whole genome shotgun (WGS) entry which is preliminary data.</text>
</comment>
<evidence type="ECO:0000313" key="2">
    <source>
        <dbReference type="EMBL" id="GAA1746214.1"/>
    </source>
</evidence>
<dbReference type="EMBL" id="BAAAPN010000010">
    <property type="protein sequence ID" value="GAA1746214.1"/>
    <property type="molecule type" value="Genomic_DNA"/>
</dbReference>
<organism evidence="2 3">
    <name type="scientific">Nostocoides vanveenii</name>
    <dbReference type="NCBI Taxonomy" id="330835"/>
    <lineage>
        <taxon>Bacteria</taxon>
        <taxon>Bacillati</taxon>
        <taxon>Actinomycetota</taxon>
        <taxon>Actinomycetes</taxon>
        <taxon>Micrococcales</taxon>
        <taxon>Intrasporangiaceae</taxon>
        <taxon>Nostocoides</taxon>
    </lineage>
</organism>
<proteinExistence type="predicted"/>
<reference evidence="3" key="1">
    <citation type="journal article" date="2019" name="Int. J. Syst. Evol. Microbiol.">
        <title>The Global Catalogue of Microorganisms (GCM) 10K type strain sequencing project: providing services to taxonomists for standard genome sequencing and annotation.</title>
        <authorList>
            <consortium name="The Broad Institute Genomics Platform"/>
            <consortium name="The Broad Institute Genome Sequencing Center for Infectious Disease"/>
            <person name="Wu L."/>
            <person name="Ma J."/>
        </authorList>
    </citation>
    <scope>NUCLEOTIDE SEQUENCE [LARGE SCALE GENOMIC DNA]</scope>
    <source>
        <strain evidence="3">JCM 15591</strain>
    </source>
</reference>
<keyword evidence="3" id="KW-1185">Reference proteome</keyword>
<feature type="compositionally biased region" description="Polar residues" evidence="1">
    <location>
        <begin position="1"/>
        <end position="13"/>
    </location>
</feature>